<dbReference type="InterPro" id="IPR050766">
    <property type="entry name" value="Bact_Lucif_Oxidored"/>
</dbReference>
<dbReference type="InterPro" id="IPR011251">
    <property type="entry name" value="Luciferase-like_dom"/>
</dbReference>
<evidence type="ECO:0000313" key="4">
    <source>
        <dbReference type="EMBL" id="TDH35104.1"/>
    </source>
</evidence>
<name>A0A4R5PJP4_9HYPH</name>
<comment type="caution">
    <text evidence="4">The sequence shown here is derived from an EMBL/GenBank/DDBJ whole genome shotgun (WGS) entry which is preliminary data.</text>
</comment>
<evidence type="ECO:0000256" key="1">
    <source>
        <dbReference type="ARBA" id="ARBA00007789"/>
    </source>
</evidence>
<dbReference type="AlphaFoldDB" id="A0A4R5PJP4"/>
<dbReference type="RefSeq" id="WP_133285389.1">
    <property type="nucleotide sequence ID" value="NZ_SMSI01000003.1"/>
</dbReference>
<dbReference type="InterPro" id="IPR036661">
    <property type="entry name" value="Luciferase-like_sf"/>
</dbReference>
<dbReference type="PANTHER" id="PTHR30137:SF6">
    <property type="entry name" value="LUCIFERASE-LIKE MONOOXYGENASE"/>
    <property type="match status" value="1"/>
</dbReference>
<sequence>MTAFSILDLCPIIDGSNAGEAIAATRAMAKAAEDAGFTRFWLAEHHGMEGIASAATSLVIAEAGHATRTIRIGSGGVMLPNHAPLVIAEQFGTLEAMFPGRVDLGLGRAPGTDMNTARALRRNLETGANSFPDDIIELQTYLGDRQEDQRLIAVPGMGAKVPIWLLGSSLYSAHLAAALGLPYAFASHFAPDLIEEALYIYRSSFHPSAQLDKPYVIAAAMGVMADTDEEAAYHFTSVQQNFVNMRRNARGKMPKPLETMDGYWNEMEKISVEHTLRYAVVGGPETAKQKMTRFIDMTAADEIILSMHIYSLEARLKSVELFGKMRETLPAR</sequence>
<dbReference type="FunFam" id="3.20.20.30:FF:000002">
    <property type="entry name" value="LLM class flavin-dependent oxidoreductase"/>
    <property type="match status" value="1"/>
</dbReference>
<dbReference type="SUPFAM" id="SSF51679">
    <property type="entry name" value="Bacterial luciferase-like"/>
    <property type="match status" value="1"/>
</dbReference>
<evidence type="ECO:0000313" key="5">
    <source>
        <dbReference type="Proteomes" id="UP000295131"/>
    </source>
</evidence>
<evidence type="ECO:0000259" key="3">
    <source>
        <dbReference type="Pfam" id="PF00296"/>
    </source>
</evidence>
<dbReference type="GO" id="GO:0005829">
    <property type="term" value="C:cytosol"/>
    <property type="evidence" value="ECO:0007669"/>
    <property type="project" value="TreeGrafter"/>
</dbReference>
<dbReference type="OrthoDB" id="9780518at2"/>
<keyword evidence="5" id="KW-1185">Reference proteome</keyword>
<feature type="domain" description="Luciferase-like" evidence="3">
    <location>
        <begin position="14"/>
        <end position="296"/>
    </location>
</feature>
<accession>A0A4R5PJP4</accession>
<protein>
    <recommendedName>
        <fullName evidence="2">Luciferase-like monooxygenase</fullName>
    </recommendedName>
</protein>
<organism evidence="4 5">
    <name type="scientific">Pseudohoeflea suaedae</name>
    <dbReference type="NCBI Taxonomy" id="877384"/>
    <lineage>
        <taxon>Bacteria</taxon>
        <taxon>Pseudomonadati</taxon>
        <taxon>Pseudomonadota</taxon>
        <taxon>Alphaproteobacteria</taxon>
        <taxon>Hyphomicrobiales</taxon>
        <taxon>Rhizobiaceae</taxon>
        <taxon>Pseudohoeflea</taxon>
    </lineage>
</organism>
<dbReference type="NCBIfam" id="TIGR03558">
    <property type="entry name" value="oxido_grp_1"/>
    <property type="match status" value="1"/>
</dbReference>
<comment type="similarity">
    <text evidence="1">To bacterial alkanal monooxygenase alpha and beta chains.</text>
</comment>
<dbReference type="Pfam" id="PF00296">
    <property type="entry name" value="Bac_luciferase"/>
    <property type="match status" value="1"/>
</dbReference>
<evidence type="ECO:0000256" key="2">
    <source>
        <dbReference type="ARBA" id="ARBA00074555"/>
    </source>
</evidence>
<dbReference type="InterPro" id="IPR019949">
    <property type="entry name" value="CmoO-like"/>
</dbReference>
<dbReference type="PANTHER" id="PTHR30137">
    <property type="entry name" value="LUCIFERASE-LIKE MONOOXYGENASE"/>
    <property type="match status" value="1"/>
</dbReference>
<dbReference type="EMBL" id="SMSI01000003">
    <property type="protein sequence ID" value="TDH35104.1"/>
    <property type="molecule type" value="Genomic_DNA"/>
</dbReference>
<dbReference type="Proteomes" id="UP000295131">
    <property type="component" value="Unassembled WGS sequence"/>
</dbReference>
<dbReference type="Gene3D" id="3.20.20.30">
    <property type="entry name" value="Luciferase-like domain"/>
    <property type="match status" value="1"/>
</dbReference>
<reference evidence="4 5" key="1">
    <citation type="journal article" date="2013" name="Int. J. Syst. Evol. Microbiol.">
        <title>Hoeflea suaedae sp. nov., an endophytic bacterium isolated from the root of the halophyte Suaeda maritima.</title>
        <authorList>
            <person name="Chung E.J."/>
            <person name="Park J.A."/>
            <person name="Pramanik P."/>
            <person name="Bibi F."/>
            <person name="Jeon C.O."/>
            <person name="Chung Y.R."/>
        </authorList>
    </citation>
    <scope>NUCLEOTIDE SEQUENCE [LARGE SCALE GENOMIC DNA]</scope>
    <source>
        <strain evidence="4 5">YC6898</strain>
    </source>
</reference>
<proteinExistence type="predicted"/>
<dbReference type="GO" id="GO:0016705">
    <property type="term" value="F:oxidoreductase activity, acting on paired donors, with incorporation or reduction of molecular oxygen"/>
    <property type="evidence" value="ECO:0007669"/>
    <property type="project" value="InterPro"/>
</dbReference>
<gene>
    <name evidence="4" type="ORF">E2A64_15450</name>
</gene>